<dbReference type="AlphaFoldDB" id="A0A9P4U3J0"/>
<proteinExistence type="predicted"/>
<keyword evidence="2" id="KW-1185">Reference proteome</keyword>
<reference evidence="1" key="1">
    <citation type="journal article" date="2020" name="Stud. Mycol.">
        <title>101 Dothideomycetes genomes: a test case for predicting lifestyles and emergence of pathogens.</title>
        <authorList>
            <person name="Haridas S."/>
            <person name="Albert R."/>
            <person name="Binder M."/>
            <person name="Bloem J."/>
            <person name="Labutti K."/>
            <person name="Salamov A."/>
            <person name="Andreopoulos B."/>
            <person name="Baker S."/>
            <person name="Barry K."/>
            <person name="Bills G."/>
            <person name="Bluhm B."/>
            <person name="Cannon C."/>
            <person name="Castanera R."/>
            <person name="Culley D."/>
            <person name="Daum C."/>
            <person name="Ezra D."/>
            <person name="Gonzalez J."/>
            <person name="Henrissat B."/>
            <person name="Kuo A."/>
            <person name="Liang C."/>
            <person name="Lipzen A."/>
            <person name="Lutzoni F."/>
            <person name="Magnuson J."/>
            <person name="Mondo S."/>
            <person name="Nolan M."/>
            <person name="Ohm R."/>
            <person name="Pangilinan J."/>
            <person name="Park H.-J."/>
            <person name="Ramirez L."/>
            <person name="Alfaro M."/>
            <person name="Sun H."/>
            <person name="Tritt A."/>
            <person name="Yoshinaga Y."/>
            <person name="Zwiers L.-H."/>
            <person name="Turgeon B."/>
            <person name="Goodwin S."/>
            <person name="Spatafora J."/>
            <person name="Crous P."/>
            <person name="Grigoriev I."/>
        </authorList>
    </citation>
    <scope>NUCLEOTIDE SEQUENCE</scope>
    <source>
        <strain evidence="1">CBS 130266</strain>
    </source>
</reference>
<sequence length="97" mass="11324">MNQFPFDIIIILKLDEVLWTCPIVKLSKTNKCCAKTLLTGSAYYPPNLIIKHNLYNKHLCFLAKICVFLLKRATSRRIHHRSSIRRGRASPNYRSHL</sequence>
<comment type="caution">
    <text evidence="1">The sequence shown here is derived from an EMBL/GenBank/DDBJ whole genome shotgun (WGS) entry which is preliminary data.</text>
</comment>
<dbReference type="EMBL" id="MU007009">
    <property type="protein sequence ID" value="KAF2436924.1"/>
    <property type="molecule type" value="Genomic_DNA"/>
</dbReference>
<evidence type="ECO:0000313" key="2">
    <source>
        <dbReference type="Proteomes" id="UP000800235"/>
    </source>
</evidence>
<accession>A0A9P4U3J0</accession>
<name>A0A9P4U3J0_9PEZI</name>
<gene>
    <name evidence="1" type="ORF">EJ08DRAFT_6726</name>
</gene>
<protein>
    <submittedName>
        <fullName evidence="1">Uncharacterized protein</fullName>
    </submittedName>
</protein>
<evidence type="ECO:0000313" key="1">
    <source>
        <dbReference type="EMBL" id="KAF2436924.1"/>
    </source>
</evidence>
<organism evidence="1 2">
    <name type="scientific">Tothia fuscella</name>
    <dbReference type="NCBI Taxonomy" id="1048955"/>
    <lineage>
        <taxon>Eukaryota</taxon>
        <taxon>Fungi</taxon>
        <taxon>Dikarya</taxon>
        <taxon>Ascomycota</taxon>
        <taxon>Pezizomycotina</taxon>
        <taxon>Dothideomycetes</taxon>
        <taxon>Pleosporomycetidae</taxon>
        <taxon>Venturiales</taxon>
        <taxon>Cylindrosympodiaceae</taxon>
        <taxon>Tothia</taxon>
    </lineage>
</organism>
<dbReference type="Proteomes" id="UP000800235">
    <property type="component" value="Unassembled WGS sequence"/>
</dbReference>